<keyword evidence="9" id="KW-0406">Ion transport</keyword>
<keyword evidence="3 14" id="KW-0813">Transport</keyword>
<organism evidence="19 20">
    <name type="scientific">Fodinicurvata halophila</name>
    <dbReference type="NCBI Taxonomy" id="1419723"/>
    <lineage>
        <taxon>Bacteria</taxon>
        <taxon>Pseudomonadati</taxon>
        <taxon>Pseudomonadota</taxon>
        <taxon>Alphaproteobacteria</taxon>
        <taxon>Rhodospirillales</taxon>
        <taxon>Rhodovibrionaceae</taxon>
        <taxon>Fodinicurvata</taxon>
    </lineage>
</organism>
<dbReference type="PANTHER" id="PTHR32552">
    <property type="entry name" value="FERRICHROME IRON RECEPTOR-RELATED"/>
    <property type="match status" value="1"/>
</dbReference>
<dbReference type="Gene3D" id="2.40.170.20">
    <property type="entry name" value="TonB-dependent receptor, beta-barrel domain"/>
    <property type="match status" value="1"/>
</dbReference>
<dbReference type="PROSITE" id="PS52016">
    <property type="entry name" value="TONB_DEPENDENT_REC_3"/>
    <property type="match status" value="1"/>
</dbReference>
<dbReference type="Pfam" id="PF00593">
    <property type="entry name" value="TonB_dep_Rec_b-barrel"/>
    <property type="match status" value="1"/>
</dbReference>
<dbReference type="Proteomes" id="UP001595799">
    <property type="component" value="Unassembled WGS sequence"/>
</dbReference>
<evidence type="ECO:0000313" key="20">
    <source>
        <dbReference type="Proteomes" id="UP001595799"/>
    </source>
</evidence>
<gene>
    <name evidence="19" type="ORF">ACFOW6_09235</name>
</gene>
<evidence type="ECO:0000256" key="8">
    <source>
        <dbReference type="ARBA" id="ARBA00023004"/>
    </source>
</evidence>
<keyword evidence="8" id="KW-0408">Iron</keyword>
<feature type="domain" description="TonB-dependent receptor plug" evidence="18">
    <location>
        <begin position="72"/>
        <end position="172"/>
    </location>
</feature>
<protein>
    <submittedName>
        <fullName evidence="19">TonB-dependent siderophore receptor</fullName>
    </submittedName>
</protein>
<dbReference type="CDD" id="cd01347">
    <property type="entry name" value="ligand_gated_channel"/>
    <property type="match status" value="1"/>
</dbReference>
<evidence type="ECO:0000256" key="13">
    <source>
        <dbReference type="ARBA" id="ARBA00023237"/>
    </source>
</evidence>
<keyword evidence="4 14" id="KW-1134">Transmembrane beta strand</keyword>
<feature type="chain" id="PRO_5045102164" evidence="16">
    <location>
        <begin position="30"/>
        <end position="696"/>
    </location>
</feature>
<evidence type="ECO:0000256" key="5">
    <source>
        <dbReference type="ARBA" id="ARBA00022496"/>
    </source>
</evidence>
<dbReference type="RefSeq" id="WP_382422046.1">
    <property type="nucleotide sequence ID" value="NZ_JBHSCW010000003.1"/>
</dbReference>
<comment type="similarity">
    <text evidence="2 14 15">Belongs to the TonB-dependent receptor family.</text>
</comment>
<dbReference type="Gene3D" id="2.170.130.10">
    <property type="entry name" value="TonB-dependent receptor, plug domain"/>
    <property type="match status" value="1"/>
</dbReference>
<sequence>MTKHRNPGRHRILWSILPLAVMTSGSALAQDQGEITLDAIEVEAESDQGLVQDGYVPVSGRIGSKSETPFVEVPQSVSVLTESQLDDRNPASLEDALAYTPGVRTGAYGLDPRFDAFFVRGFSATYNGVFQDGLRRFASPTGLFRSEPYGLEAVEILKGPSSSLYGASTAGGLVNLVTKKPTEHPFREVELQGGSHHRKQANFDLSGPVTEKGNFLYRLTGVIRDSGTEIDGFPDNRAYIAPAFTWKPDDDTTLTILGEYMDSKVGGTAAYYNDQDGVTDIYSGDPDYNDFTQRQYRAGYEFEHSFDDTFTLFSSARYAGLDNNLEYAYVTDPTTDPVSRAAGRNAEELSTFVTDNFLQAKYETGSLFHTSVTGLNYSWVGYEQEQGSGALPGQGQPPKLSFTEKQDQRQFGLYASHRMEYDNWILNLGGRYDWLSAETTTPSGSGRSTVDQEDEEFSWRASLSYRTNLGFVPYVSYTTSFTPNVGTLMGGSPAKPTVADQKEVGVKYEVPGYNALITTSLFDIHQRDGVVFDASSGVNQQVQLDLRSRGFEIEGVATLDNGLDLTASYAYTDVEIEKGARGTEGNTLNGIPKHTFSVYADYTIQEGSLAGLGAGAGLRYSGQSYGNDQNTITNDARFFADASLHYDLGNFDPKLAGARFQVNGYNLLNQEKEVCNAGYCYRDEGRKFIASLRYRF</sequence>
<dbReference type="InterPro" id="IPR039426">
    <property type="entry name" value="TonB-dep_rcpt-like"/>
</dbReference>
<feature type="domain" description="TonB-dependent receptor-like beta-barrel" evidence="17">
    <location>
        <begin position="246"/>
        <end position="667"/>
    </location>
</feature>
<dbReference type="NCBIfam" id="TIGR01783">
    <property type="entry name" value="TonB-siderophor"/>
    <property type="match status" value="1"/>
</dbReference>
<evidence type="ECO:0000256" key="14">
    <source>
        <dbReference type="PROSITE-ProRule" id="PRU01360"/>
    </source>
</evidence>
<keyword evidence="12 19" id="KW-0675">Receptor</keyword>
<keyword evidence="5" id="KW-0410">Iron transport</keyword>
<evidence type="ECO:0000256" key="4">
    <source>
        <dbReference type="ARBA" id="ARBA00022452"/>
    </source>
</evidence>
<evidence type="ECO:0000256" key="15">
    <source>
        <dbReference type="RuleBase" id="RU003357"/>
    </source>
</evidence>
<keyword evidence="20" id="KW-1185">Reference proteome</keyword>
<keyword evidence="11 14" id="KW-0472">Membrane</keyword>
<keyword evidence="7 16" id="KW-0732">Signal</keyword>
<keyword evidence="13 14" id="KW-0998">Cell outer membrane</keyword>
<evidence type="ECO:0000256" key="3">
    <source>
        <dbReference type="ARBA" id="ARBA00022448"/>
    </source>
</evidence>
<evidence type="ECO:0000256" key="6">
    <source>
        <dbReference type="ARBA" id="ARBA00022692"/>
    </source>
</evidence>
<dbReference type="InterPro" id="IPR010105">
    <property type="entry name" value="TonB_sidphr_rcpt"/>
</dbReference>
<reference evidence="20" key="1">
    <citation type="journal article" date="2019" name="Int. J. Syst. Evol. Microbiol.">
        <title>The Global Catalogue of Microorganisms (GCM) 10K type strain sequencing project: providing services to taxonomists for standard genome sequencing and annotation.</title>
        <authorList>
            <consortium name="The Broad Institute Genomics Platform"/>
            <consortium name="The Broad Institute Genome Sequencing Center for Infectious Disease"/>
            <person name="Wu L."/>
            <person name="Ma J."/>
        </authorList>
    </citation>
    <scope>NUCLEOTIDE SEQUENCE [LARGE SCALE GENOMIC DNA]</scope>
    <source>
        <strain evidence="20">CECT 8472</strain>
    </source>
</reference>
<evidence type="ECO:0000256" key="11">
    <source>
        <dbReference type="ARBA" id="ARBA00023136"/>
    </source>
</evidence>
<dbReference type="PANTHER" id="PTHR32552:SF68">
    <property type="entry name" value="FERRICHROME OUTER MEMBRANE TRANSPORTER_PHAGE RECEPTOR"/>
    <property type="match status" value="1"/>
</dbReference>
<evidence type="ECO:0000313" key="19">
    <source>
        <dbReference type="EMBL" id="MFC4351722.1"/>
    </source>
</evidence>
<evidence type="ECO:0000256" key="12">
    <source>
        <dbReference type="ARBA" id="ARBA00023170"/>
    </source>
</evidence>
<dbReference type="EMBL" id="JBHSCW010000003">
    <property type="protein sequence ID" value="MFC4351722.1"/>
    <property type="molecule type" value="Genomic_DNA"/>
</dbReference>
<dbReference type="InterPro" id="IPR000531">
    <property type="entry name" value="Beta-barrel_TonB"/>
</dbReference>
<evidence type="ECO:0000256" key="16">
    <source>
        <dbReference type="SAM" id="SignalP"/>
    </source>
</evidence>
<evidence type="ECO:0000259" key="18">
    <source>
        <dbReference type="Pfam" id="PF07715"/>
    </source>
</evidence>
<feature type="signal peptide" evidence="16">
    <location>
        <begin position="1"/>
        <end position="29"/>
    </location>
</feature>
<proteinExistence type="inferred from homology"/>
<evidence type="ECO:0000256" key="1">
    <source>
        <dbReference type="ARBA" id="ARBA00004571"/>
    </source>
</evidence>
<dbReference type="Pfam" id="PF07715">
    <property type="entry name" value="Plug"/>
    <property type="match status" value="1"/>
</dbReference>
<evidence type="ECO:0000256" key="2">
    <source>
        <dbReference type="ARBA" id="ARBA00009810"/>
    </source>
</evidence>
<dbReference type="InterPro" id="IPR012910">
    <property type="entry name" value="Plug_dom"/>
</dbReference>
<dbReference type="InterPro" id="IPR037066">
    <property type="entry name" value="Plug_dom_sf"/>
</dbReference>
<dbReference type="SUPFAM" id="SSF56935">
    <property type="entry name" value="Porins"/>
    <property type="match status" value="1"/>
</dbReference>
<keyword evidence="6 14" id="KW-0812">Transmembrane</keyword>
<evidence type="ECO:0000256" key="10">
    <source>
        <dbReference type="ARBA" id="ARBA00023077"/>
    </source>
</evidence>
<evidence type="ECO:0000256" key="7">
    <source>
        <dbReference type="ARBA" id="ARBA00022729"/>
    </source>
</evidence>
<keyword evidence="10 15" id="KW-0798">TonB box</keyword>
<evidence type="ECO:0000256" key="9">
    <source>
        <dbReference type="ARBA" id="ARBA00023065"/>
    </source>
</evidence>
<dbReference type="InterPro" id="IPR036942">
    <property type="entry name" value="Beta-barrel_TonB_sf"/>
</dbReference>
<accession>A0ABV8UKH9</accession>
<comment type="subcellular location">
    <subcellularLocation>
        <location evidence="1 14">Cell outer membrane</location>
        <topology evidence="1 14">Multi-pass membrane protein</topology>
    </subcellularLocation>
</comment>
<comment type="caution">
    <text evidence="19">The sequence shown here is derived from an EMBL/GenBank/DDBJ whole genome shotgun (WGS) entry which is preliminary data.</text>
</comment>
<evidence type="ECO:0000259" key="17">
    <source>
        <dbReference type="Pfam" id="PF00593"/>
    </source>
</evidence>
<name>A0ABV8UKH9_9PROT</name>